<keyword evidence="1" id="KW-0472">Membrane</keyword>
<evidence type="ECO:0008006" key="4">
    <source>
        <dbReference type="Google" id="ProtNLM"/>
    </source>
</evidence>
<keyword evidence="1" id="KW-0812">Transmembrane</keyword>
<feature type="transmembrane region" description="Helical" evidence="1">
    <location>
        <begin position="63"/>
        <end position="81"/>
    </location>
</feature>
<feature type="transmembrane region" description="Helical" evidence="1">
    <location>
        <begin position="232"/>
        <end position="251"/>
    </location>
</feature>
<feature type="transmembrane region" description="Helical" evidence="1">
    <location>
        <begin position="289"/>
        <end position="314"/>
    </location>
</feature>
<feature type="transmembrane region" description="Helical" evidence="1">
    <location>
        <begin position="167"/>
        <end position="188"/>
    </location>
</feature>
<dbReference type="RefSeq" id="WP_271021631.1">
    <property type="nucleotide sequence ID" value="NZ_JAQHXR010000003.1"/>
</dbReference>
<feature type="transmembrane region" description="Helical" evidence="1">
    <location>
        <begin position="200"/>
        <end position="220"/>
    </location>
</feature>
<keyword evidence="1" id="KW-1133">Transmembrane helix</keyword>
<proteinExistence type="predicted"/>
<name>A0ABT4VF13_9HELI</name>
<comment type="caution">
    <text evidence="2">The sequence shown here is derived from an EMBL/GenBank/DDBJ whole genome shotgun (WGS) entry which is preliminary data.</text>
</comment>
<feature type="transmembrane region" description="Helical" evidence="1">
    <location>
        <begin position="93"/>
        <end position="125"/>
    </location>
</feature>
<sequence>MSLVRVSSYLFLAILLHVALLCWFWSNLSISYHETLAFFNGTTPSAYLSRFGVYLFGQNDFGLRIFFLILHIFNIVLMFLYARSNLKNDKDSLFCTILFMLLPGINAGALLVLEVNITIFFTLLLCFLYQRYNKIPYWLLVFLMFLDESFSIIFLALIFYGISNKNTILIFVSLIGFGVNSYIFGIDIGGYPRGYFADTMGHLMLIFSPLIFVYFLYSLYRFANKKEKPLGFYIAIVALLFILFVSLRQKIDTQNYAPLLLCFLPFMVLLFLSGLRVRLPQFRARYKIPFVVSFIVLIIFTSSIFVSKLLFLVMPYSDNFALRHYIAKELSESLKIRGIYSVKTDVPLQERLRFYGIDRGDRELSYIKKENFRPVPIIYHNKEIVRFYVE</sequence>
<keyword evidence="3" id="KW-1185">Reference proteome</keyword>
<evidence type="ECO:0000313" key="3">
    <source>
        <dbReference type="Proteomes" id="UP001210261"/>
    </source>
</evidence>
<accession>A0ABT4VF13</accession>
<evidence type="ECO:0000313" key="2">
    <source>
        <dbReference type="EMBL" id="MDA3969292.1"/>
    </source>
</evidence>
<dbReference type="EMBL" id="JAQHXR010000003">
    <property type="protein sequence ID" value="MDA3969292.1"/>
    <property type="molecule type" value="Genomic_DNA"/>
</dbReference>
<feature type="transmembrane region" description="Helical" evidence="1">
    <location>
        <begin position="257"/>
        <end position="277"/>
    </location>
</feature>
<gene>
    <name evidence="2" type="ORF">PF021_06325</name>
</gene>
<protein>
    <recommendedName>
        <fullName evidence="4">Integral membrane protein</fullName>
    </recommendedName>
</protein>
<evidence type="ECO:0000256" key="1">
    <source>
        <dbReference type="SAM" id="Phobius"/>
    </source>
</evidence>
<reference evidence="2 3" key="1">
    <citation type="submission" date="2023-01" db="EMBL/GenBank/DDBJ databases">
        <title>Description of Helicobacter ibis sp. nov. isolated from faecal droppings of black-faced ibis (Theristicus melanopis).</title>
        <authorList>
            <person name="Lopez-Cantillo M."/>
            <person name="Vidal-Veuthey B."/>
            <person name="Mella A."/>
            <person name="De La Haba R."/>
            <person name="Collado L."/>
        </authorList>
    </citation>
    <scope>NUCLEOTIDE SEQUENCE [LARGE SCALE GENOMIC DNA]</scope>
    <source>
        <strain evidence="2 3">A82</strain>
    </source>
</reference>
<feature type="transmembrane region" description="Helical" evidence="1">
    <location>
        <begin position="6"/>
        <end position="25"/>
    </location>
</feature>
<dbReference type="Proteomes" id="UP001210261">
    <property type="component" value="Unassembled WGS sequence"/>
</dbReference>
<feature type="transmembrane region" description="Helical" evidence="1">
    <location>
        <begin position="137"/>
        <end position="160"/>
    </location>
</feature>
<organism evidence="2 3">
    <name type="scientific">Helicobacter ibis</name>
    <dbReference type="NCBI Taxonomy" id="2962633"/>
    <lineage>
        <taxon>Bacteria</taxon>
        <taxon>Pseudomonadati</taxon>
        <taxon>Campylobacterota</taxon>
        <taxon>Epsilonproteobacteria</taxon>
        <taxon>Campylobacterales</taxon>
        <taxon>Helicobacteraceae</taxon>
        <taxon>Helicobacter</taxon>
    </lineage>
</organism>